<accession>A0ABT7LBL1</accession>
<organism evidence="2 3">
    <name type="scientific">Aquibacillus rhizosphaerae</name>
    <dbReference type="NCBI Taxonomy" id="3051431"/>
    <lineage>
        <taxon>Bacteria</taxon>
        <taxon>Bacillati</taxon>
        <taxon>Bacillota</taxon>
        <taxon>Bacilli</taxon>
        <taxon>Bacillales</taxon>
        <taxon>Bacillaceae</taxon>
        <taxon>Aquibacillus</taxon>
    </lineage>
</organism>
<evidence type="ECO:0000313" key="3">
    <source>
        <dbReference type="Proteomes" id="UP001235343"/>
    </source>
</evidence>
<comment type="caution">
    <text evidence="2">The sequence shown here is derived from an EMBL/GenBank/DDBJ whole genome shotgun (WGS) entry which is preliminary data.</text>
</comment>
<keyword evidence="3" id="KW-1185">Reference proteome</keyword>
<evidence type="ECO:0000313" key="2">
    <source>
        <dbReference type="EMBL" id="MDL4843249.1"/>
    </source>
</evidence>
<feature type="domain" description="DUF4145" evidence="1">
    <location>
        <begin position="24"/>
        <end position="101"/>
    </location>
</feature>
<proteinExistence type="predicted"/>
<name>A0ABT7LBL1_9BACI</name>
<gene>
    <name evidence="2" type="ORF">QQS35_22700</name>
</gene>
<evidence type="ECO:0000259" key="1">
    <source>
        <dbReference type="Pfam" id="PF13643"/>
    </source>
</evidence>
<dbReference type="InterPro" id="IPR025285">
    <property type="entry name" value="DUF4145"/>
</dbReference>
<protein>
    <submittedName>
        <fullName evidence="2">DUF4145 domain-containing protein</fullName>
    </submittedName>
</protein>
<dbReference type="EMBL" id="JASTZU010000063">
    <property type="protein sequence ID" value="MDL4843249.1"/>
    <property type="molecule type" value="Genomic_DNA"/>
</dbReference>
<dbReference type="Pfam" id="PF13643">
    <property type="entry name" value="DUF4145"/>
    <property type="match status" value="1"/>
</dbReference>
<dbReference type="RefSeq" id="WP_285934546.1">
    <property type="nucleotide sequence ID" value="NZ_JASTZU010000063.1"/>
</dbReference>
<reference evidence="2 3" key="1">
    <citation type="submission" date="2023-06" db="EMBL/GenBank/DDBJ databases">
        <title>Aquibacillus rhizosphaerae LR5S19.</title>
        <authorList>
            <person name="Sun J.-Q."/>
        </authorList>
    </citation>
    <scope>NUCLEOTIDE SEQUENCE [LARGE SCALE GENOMIC DNA]</scope>
    <source>
        <strain evidence="2 3">LR5S19</strain>
    </source>
</reference>
<dbReference type="Proteomes" id="UP001235343">
    <property type="component" value="Unassembled WGS sequence"/>
</dbReference>
<sequence>MNKQTYFYQFLEPVSKELALVARELENSIFTSPRTMLTHARVFIETILGKVVQIEKIPVDQRTHLKERLASLDEHGYLTNEIRDALHHVRMIGNQAAHDSRIFRFSEALLSWEAVYKIVKWYVEVYGPVNLTVPDYQDPSPQMEQSYDIAEVEVRLKALEELLTASVHKLSEETAKPEIAAIEEEIDLPFQPELPGFTTIRKISYKDQQLEVPHFLRDAFLLPQRFSKSEMFLIRLGGEQQARIMSELPKDLENLHKHVKRYNEKNDATLFDELQDYIKEEKTRRKLLLERPGELFLFYKTNYVIVTEQLASIQLNTSEFTGIPSLIRQLNEDQIEMVGQLPKELVILAKYENVGVGTVEKLFDQLKEKQLDKMN</sequence>